<dbReference type="EMBL" id="CAADFF010000106">
    <property type="protein sequence ID" value="VFJ97693.1"/>
    <property type="molecule type" value="Genomic_DNA"/>
</dbReference>
<protein>
    <submittedName>
        <fullName evidence="1">Uncharacterized protein</fullName>
    </submittedName>
</protein>
<dbReference type="AlphaFoldDB" id="A0A450UYT2"/>
<sequence length="85" mass="9518">MEGFRPIYSEALFLDMEPADGIYEPLIGYIVLEQAQAAVDMSSHRLFHIGKVNLKAISIQPLEMVKSEPISHAFSERSRPVSEKG</sequence>
<gene>
    <name evidence="1" type="ORF">BECKLFY1418B_GA0070995_11065</name>
</gene>
<accession>A0A450UYT2</accession>
<organism evidence="1">
    <name type="scientific">Candidatus Kentrum sp. LFY</name>
    <dbReference type="NCBI Taxonomy" id="2126342"/>
    <lineage>
        <taxon>Bacteria</taxon>
        <taxon>Pseudomonadati</taxon>
        <taxon>Pseudomonadota</taxon>
        <taxon>Gammaproteobacteria</taxon>
        <taxon>Candidatus Kentrum</taxon>
    </lineage>
</organism>
<name>A0A450UYT2_9GAMM</name>
<proteinExistence type="predicted"/>
<evidence type="ECO:0000313" key="1">
    <source>
        <dbReference type="EMBL" id="VFJ97693.1"/>
    </source>
</evidence>
<reference evidence="1" key="1">
    <citation type="submission" date="2019-02" db="EMBL/GenBank/DDBJ databases">
        <authorList>
            <person name="Gruber-Vodicka R. H."/>
            <person name="Seah K. B. B."/>
        </authorList>
    </citation>
    <scope>NUCLEOTIDE SEQUENCE</scope>
    <source>
        <strain evidence="1">BECK_M7</strain>
    </source>
</reference>